<keyword evidence="3" id="KW-1185">Reference proteome</keyword>
<evidence type="ECO:0008006" key="4">
    <source>
        <dbReference type="Google" id="ProtNLM"/>
    </source>
</evidence>
<accession>A0A4Y4DLQ2</accession>
<reference evidence="2 3" key="1">
    <citation type="submission" date="2019-06" db="EMBL/GenBank/DDBJ databases">
        <title>Whole genome shotgun sequence of Glutamicibacter uratoxydans NBRC 15515.</title>
        <authorList>
            <person name="Hosoyama A."/>
            <person name="Uohara A."/>
            <person name="Ohji S."/>
            <person name="Ichikawa N."/>
        </authorList>
    </citation>
    <scope>NUCLEOTIDE SEQUENCE [LARGE SCALE GENOMIC DNA]</scope>
    <source>
        <strain evidence="2 3">NBRC 15515</strain>
    </source>
</reference>
<dbReference type="PROSITE" id="PS51257">
    <property type="entry name" value="PROKAR_LIPOPROTEIN"/>
    <property type="match status" value="1"/>
</dbReference>
<evidence type="ECO:0000313" key="3">
    <source>
        <dbReference type="Proteomes" id="UP000316612"/>
    </source>
</evidence>
<sequence>MKKTILATVGVALAAGLVSCTNSGIGDNPAPKLKQDPQSQQASASCDQPRAALKNSATESPKILRVDRFQDPHNFDIIFAQEANSSLRWSPSPNWDNMKEVMRAVNEVSPQSLDESEHRVPDSSTLTIESGKQSINYLSYFASTPATYEFSVSCLNGPETEYKFTYSTWGLDESGLLDCDVKLELDAPKIADEVIKKYC</sequence>
<organism evidence="2 3">
    <name type="scientific">Glutamicibacter uratoxydans</name>
    <name type="common">Arthrobacter uratoxydans</name>
    <dbReference type="NCBI Taxonomy" id="43667"/>
    <lineage>
        <taxon>Bacteria</taxon>
        <taxon>Bacillati</taxon>
        <taxon>Actinomycetota</taxon>
        <taxon>Actinomycetes</taxon>
        <taxon>Micrococcales</taxon>
        <taxon>Micrococcaceae</taxon>
        <taxon>Glutamicibacter</taxon>
    </lineage>
</organism>
<evidence type="ECO:0000256" key="1">
    <source>
        <dbReference type="SAM" id="MobiDB-lite"/>
    </source>
</evidence>
<feature type="region of interest" description="Disordered" evidence="1">
    <location>
        <begin position="28"/>
        <end position="57"/>
    </location>
</feature>
<evidence type="ECO:0000313" key="2">
    <source>
        <dbReference type="EMBL" id="GED06252.1"/>
    </source>
</evidence>
<dbReference type="OrthoDB" id="4966132at2"/>
<gene>
    <name evidence="2" type="ORF">AUR04nite_17840</name>
</gene>
<feature type="compositionally biased region" description="Polar residues" evidence="1">
    <location>
        <begin position="36"/>
        <end position="46"/>
    </location>
</feature>
<dbReference type="AlphaFoldDB" id="A0A4Y4DLQ2"/>
<proteinExistence type="predicted"/>
<comment type="caution">
    <text evidence="2">The sequence shown here is derived from an EMBL/GenBank/DDBJ whole genome shotgun (WGS) entry which is preliminary data.</text>
</comment>
<dbReference type="EMBL" id="BJNY01000009">
    <property type="protein sequence ID" value="GED06252.1"/>
    <property type="molecule type" value="Genomic_DNA"/>
</dbReference>
<dbReference type="Proteomes" id="UP000316612">
    <property type="component" value="Unassembled WGS sequence"/>
</dbReference>
<dbReference type="RefSeq" id="WP_141364126.1">
    <property type="nucleotide sequence ID" value="NZ_BAAAJL010000011.1"/>
</dbReference>
<name>A0A4Y4DLQ2_GLUUR</name>
<protein>
    <recommendedName>
        <fullName evidence="4">Lipoprotein</fullName>
    </recommendedName>
</protein>